<reference evidence="1 2" key="1">
    <citation type="submission" date="2023-10" db="EMBL/GenBank/DDBJ databases">
        <title>Genomes of two closely related lineages of the louse Polyplax serrata with different host specificities.</title>
        <authorList>
            <person name="Martinu J."/>
            <person name="Tarabai H."/>
            <person name="Stefka J."/>
            <person name="Hypsa V."/>
        </authorList>
    </citation>
    <scope>NUCLEOTIDE SEQUENCE [LARGE SCALE GENOMIC DNA]</scope>
    <source>
        <strain evidence="1">HR10_N</strain>
    </source>
</reference>
<comment type="caution">
    <text evidence="1">The sequence shown here is derived from an EMBL/GenBank/DDBJ whole genome shotgun (WGS) entry which is preliminary data.</text>
</comment>
<protein>
    <submittedName>
        <fullName evidence="1">Uncharacterized protein</fullName>
    </submittedName>
</protein>
<dbReference type="AlphaFoldDB" id="A0AAN8NPL4"/>
<evidence type="ECO:0000313" key="1">
    <source>
        <dbReference type="EMBL" id="KAK6623201.1"/>
    </source>
</evidence>
<accession>A0AAN8NPL4</accession>
<proteinExistence type="predicted"/>
<dbReference type="EMBL" id="JAWJWE010000038">
    <property type="protein sequence ID" value="KAK6623201.1"/>
    <property type="molecule type" value="Genomic_DNA"/>
</dbReference>
<evidence type="ECO:0000313" key="2">
    <source>
        <dbReference type="Proteomes" id="UP001372834"/>
    </source>
</evidence>
<sequence length="141" mass="15535">MCATTPNTFNEPPAIRGCKHYATIQRGCPGVDISSAYQKIKKKDGVDNTHCDTHPLGQPKTKFNSSLLKSSQFSNPSSPRDVTGELEMYDEEPQLGIAPPLLPRHCSRLSDDPARQSAVLEISMSPINTNGLDKRLISRRN</sequence>
<organism evidence="1 2">
    <name type="scientific">Polyplax serrata</name>
    <name type="common">Common mouse louse</name>
    <dbReference type="NCBI Taxonomy" id="468196"/>
    <lineage>
        <taxon>Eukaryota</taxon>
        <taxon>Metazoa</taxon>
        <taxon>Ecdysozoa</taxon>
        <taxon>Arthropoda</taxon>
        <taxon>Hexapoda</taxon>
        <taxon>Insecta</taxon>
        <taxon>Pterygota</taxon>
        <taxon>Neoptera</taxon>
        <taxon>Paraneoptera</taxon>
        <taxon>Psocodea</taxon>
        <taxon>Troctomorpha</taxon>
        <taxon>Phthiraptera</taxon>
        <taxon>Anoplura</taxon>
        <taxon>Polyplacidae</taxon>
        <taxon>Polyplax</taxon>
    </lineage>
</organism>
<dbReference type="Proteomes" id="UP001372834">
    <property type="component" value="Unassembled WGS sequence"/>
</dbReference>
<gene>
    <name evidence="1" type="ORF">RUM43_009053</name>
</gene>
<name>A0AAN8NPL4_POLSC</name>